<dbReference type="SMART" id="SM00382">
    <property type="entry name" value="AAA"/>
    <property type="match status" value="1"/>
</dbReference>
<dbReference type="EC" id="3.6.4.12" evidence="3"/>
<evidence type="ECO:0000256" key="15">
    <source>
        <dbReference type="ARBA" id="ARBA00069556"/>
    </source>
</evidence>
<evidence type="ECO:0000256" key="12">
    <source>
        <dbReference type="ARBA" id="ARBA00023254"/>
    </source>
</evidence>
<sequence length="803" mass="88878">MHGTPEEETVQRIGCVSVDPFGLMEVLDFYFPEQLFAVEKTWNSLASSLFSFFSSLVGQNLVSQVKSGYGNNTLSLDFQQFQQIYHDEEFYKMLEEKPKIALTCMNAAVHKVLLSNWENHNLVLGAKVDVRLHNCPKTMIALKNLKAAYIDKLVSVRGTAVKVSTVRPLVVQMFFECCKCRQTISRIFPDGKYYPPSTCNLNGCKSKIFNPLRSTAQTIDFQKIRVQELLKHEDHEEGRVPRTVECELSQDLVDACIPGDVVTVTGIIRGINNYMDIGGGKSKNRNQGFYYLYLEAVSIKNSKSQSTSQDLQDSNAKTRPAELFDLFSFSSKDLEFVAKFKREHGSDLFRQILQSICPSIYGHELVKAGITLSLFGGVRKHSMDQNKVPVRGDIHVIIVGDPGLGKSQLLQAAAAVSPRGIYVCGNATTKAGLTVAVVKDPMTSDYAFEAGAMVLADSGLCCIDEFDKMSSEHQALLEAMEQQCVSIAKAGLVASLSSRTSVLAAANPAGGHYNEGGGCGHENQGDQRGLAVRDTPAGGRALLEALKDIEDHFIRAYDFGEVTRLLEADTIQEEWKSLEDDLPPSKPPNLNRRTVASGFHGSNLEDKVVMQPGVMVGMLGSGECMRGEGRVNTEMTKSAAEILQKFYLKLRDHNTSADGTPITARQLESLVRLAEARARLDLRVEITDQDATDVVEIMKESLYDKYVDEHGIVDFGRSSGMSQQKEAKRFLNALNKQSELEQKDCFSVSELYSLADRISLKVPDIDTFIENLNSVSYLLKKGPKIYQLLSSSYARSQAFKTRG</sequence>
<evidence type="ECO:0000256" key="14">
    <source>
        <dbReference type="ARBA" id="ARBA00047995"/>
    </source>
</evidence>
<dbReference type="SUPFAM" id="SSF50249">
    <property type="entry name" value="Nucleic acid-binding proteins"/>
    <property type="match status" value="1"/>
</dbReference>
<comment type="catalytic activity">
    <reaction evidence="14">
        <text>ATP + H2O = ADP + phosphate + H(+)</text>
        <dbReference type="Rhea" id="RHEA:13065"/>
        <dbReference type="ChEBI" id="CHEBI:15377"/>
        <dbReference type="ChEBI" id="CHEBI:15378"/>
        <dbReference type="ChEBI" id="CHEBI:30616"/>
        <dbReference type="ChEBI" id="CHEBI:43474"/>
        <dbReference type="ChEBI" id="CHEBI:456216"/>
        <dbReference type="EC" id="3.6.4.12"/>
    </reaction>
</comment>
<accession>A0A8T0L393</accession>
<reference evidence="18 19" key="1">
    <citation type="submission" date="2020-05" db="EMBL/GenBank/DDBJ databases">
        <title>Vigna angularis (adzuki bean) Var. LongXiaoDou No. 4 denovo assembly.</title>
        <authorList>
            <person name="Xiang H."/>
        </authorList>
    </citation>
    <scope>NUCLEOTIDE SEQUENCE [LARGE SCALE GENOMIC DNA]</scope>
    <source>
        <tissue evidence="18">Leaf</tissue>
    </source>
</reference>
<evidence type="ECO:0000256" key="5">
    <source>
        <dbReference type="ARBA" id="ARBA00022763"/>
    </source>
</evidence>
<evidence type="ECO:0000313" key="18">
    <source>
        <dbReference type="EMBL" id="KAG2406031.1"/>
    </source>
</evidence>
<dbReference type="GO" id="GO:0003697">
    <property type="term" value="F:single-stranded DNA binding"/>
    <property type="evidence" value="ECO:0007669"/>
    <property type="project" value="TreeGrafter"/>
</dbReference>
<keyword evidence="8 16" id="KW-0067">ATP-binding</keyword>
<dbReference type="PANTHER" id="PTHR11630:SF47">
    <property type="entry name" value="DNA HELICASE MCM8"/>
    <property type="match status" value="1"/>
</dbReference>
<evidence type="ECO:0000256" key="4">
    <source>
        <dbReference type="ARBA" id="ARBA00022741"/>
    </source>
</evidence>
<dbReference type="Pfam" id="PF00493">
    <property type="entry name" value="MCM"/>
    <property type="match status" value="1"/>
</dbReference>
<keyword evidence="12" id="KW-0469">Meiosis</keyword>
<evidence type="ECO:0000256" key="2">
    <source>
        <dbReference type="ARBA" id="ARBA00008010"/>
    </source>
</evidence>
<dbReference type="InterPro" id="IPR056875">
    <property type="entry name" value="MCM8/REC_WHD"/>
</dbReference>
<comment type="similarity">
    <text evidence="2 16">Belongs to the MCM family.</text>
</comment>
<feature type="domain" description="MCM C-terminal AAA(+) ATPase" evidence="17">
    <location>
        <begin position="348"/>
        <end position="515"/>
    </location>
</feature>
<evidence type="ECO:0000256" key="9">
    <source>
        <dbReference type="ARBA" id="ARBA00023125"/>
    </source>
</evidence>
<dbReference type="CDD" id="cd22247">
    <property type="entry name" value="MCM8_WHD"/>
    <property type="match status" value="1"/>
</dbReference>
<evidence type="ECO:0000256" key="11">
    <source>
        <dbReference type="ARBA" id="ARBA00023242"/>
    </source>
</evidence>
<keyword evidence="5" id="KW-0227">DNA damage</keyword>
<protein>
    <recommendedName>
        <fullName evidence="15">Probable DNA helicase MCM8</fullName>
        <ecNumber evidence="3">3.6.4.12</ecNumber>
    </recommendedName>
    <alternativeName>
        <fullName evidence="13">Minichromosome maintenance 8</fullName>
    </alternativeName>
</protein>
<dbReference type="EMBL" id="JABFOF010000002">
    <property type="protein sequence ID" value="KAG2406031.1"/>
    <property type="molecule type" value="Genomic_DNA"/>
</dbReference>
<dbReference type="GO" id="GO:0051321">
    <property type="term" value="P:meiotic cell cycle"/>
    <property type="evidence" value="ECO:0007669"/>
    <property type="project" value="UniProtKB-KW"/>
</dbReference>
<dbReference type="GO" id="GO:0005634">
    <property type="term" value="C:nucleus"/>
    <property type="evidence" value="ECO:0007669"/>
    <property type="project" value="UniProtKB-SubCell"/>
</dbReference>
<evidence type="ECO:0000313" key="19">
    <source>
        <dbReference type="Proteomes" id="UP000743370"/>
    </source>
</evidence>
<keyword evidence="10" id="KW-0234">DNA repair</keyword>
<dbReference type="Pfam" id="PF17207">
    <property type="entry name" value="MCM_OB"/>
    <property type="match status" value="1"/>
</dbReference>
<dbReference type="SUPFAM" id="SSF52540">
    <property type="entry name" value="P-loop containing nucleoside triphosphate hydrolases"/>
    <property type="match status" value="1"/>
</dbReference>
<dbReference type="GO" id="GO:0017116">
    <property type="term" value="F:single-stranded DNA helicase activity"/>
    <property type="evidence" value="ECO:0007669"/>
    <property type="project" value="TreeGrafter"/>
</dbReference>
<dbReference type="Gene3D" id="2.40.50.140">
    <property type="entry name" value="Nucleic acid-binding proteins"/>
    <property type="match status" value="1"/>
</dbReference>
<dbReference type="GO" id="GO:0042555">
    <property type="term" value="C:MCM complex"/>
    <property type="evidence" value="ECO:0007669"/>
    <property type="project" value="TreeGrafter"/>
</dbReference>
<evidence type="ECO:0000256" key="16">
    <source>
        <dbReference type="RuleBase" id="RU004070"/>
    </source>
</evidence>
<dbReference type="PROSITE" id="PS50051">
    <property type="entry name" value="MCM_2"/>
    <property type="match status" value="1"/>
</dbReference>
<dbReference type="FunFam" id="3.40.50.300:FF:006125">
    <property type="entry name" value="Retrovirus-related Pol polyprotein LINE-1"/>
    <property type="match status" value="1"/>
</dbReference>
<dbReference type="Gene3D" id="3.40.50.300">
    <property type="entry name" value="P-loop containing nucleotide triphosphate hydrolases"/>
    <property type="match status" value="2"/>
</dbReference>
<comment type="caution">
    <text evidence="18">The sequence shown here is derived from an EMBL/GenBank/DDBJ whole genome shotgun (WGS) entry which is preliminary data.</text>
</comment>
<dbReference type="Pfam" id="PF25051">
    <property type="entry name" value="WHD_MCM8"/>
    <property type="match status" value="1"/>
</dbReference>
<dbReference type="InterPro" id="IPR033762">
    <property type="entry name" value="MCM_OB"/>
</dbReference>
<evidence type="ECO:0000256" key="3">
    <source>
        <dbReference type="ARBA" id="ARBA00012551"/>
    </source>
</evidence>
<dbReference type="InterPro" id="IPR001208">
    <property type="entry name" value="MCM_dom"/>
</dbReference>
<proteinExistence type="inferred from homology"/>
<dbReference type="Proteomes" id="UP000743370">
    <property type="component" value="Unassembled WGS sequence"/>
</dbReference>
<dbReference type="InterPro" id="IPR041562">
    <property type="entry name" value="MCM_lid"/>
</dbReference>
<dbReference type="InterPro" id="IPR031327">
    <property type="entry name" value="MCM"/>
</dbReference>
<dbReference type="AlphaFoldDB" id="A0A8T0L393"/>
<keyword evidence="7 18" id="KW-0347">Helicase</keyword>
<keyword evidence="4 16" id="KW-0547">Nucleotide-binding</keyword>
<evidence type="ECO:0000256" key="10">
    <source>
        <dbReference type="ARBA" id="ARBA00023204"/>
    </source>
</evidence>
<keyword evidence="11" id="KW-0539">Nucleus</keyword>
<dbReference type="SMART" id="SM00350">
    <property type="entry name" value="MCM"/>
    <property type="match status" value="1"/>
</dbReference>
<keyword evidence="6" id="KW-0378">Hydrolase</keyword>
<name>A0A8T0L393_PHAAN</name>
<evidence type="ECO:0000256" key="6">
    <source>
        <dbReference type="ARBA" id="ARBA00022801"/>
    </source>
</evidence>
<dbReference type="InterPro" id="IPR003593">
    <property type="entry name" value="AAA+_ATPase"/>
</dbReference>
<keyword evidence="9 16" id="KW-0238">DNA-binding</keyword>
<evidence type="ECO:0000259" key="17">
    <source>
        <dbReference type="PROSITE" id="PS50051"/>
    </source>
</evidence>
<dbReference type="Gene3D" id="2.20.28.10">
    <property type="match status" value="1"/>
</dbReference>
<dbReference type="PRINTS" id="PR01657">
    <property type="entry name" value="MCMFAMILY"/>
</dbReference>
<dbReference type="PANTHER" id="PTHR11630">
    <property type="entry name" value="DNA REPLICATION LICENSING FACTOR MCM FAMILY MEMBER"/>
    <property type="match status" value="1"/>
</dbReference>
<dbReference type="GO" id="GO:0016787">
    <property type="term" value="F:hydrolase activity"/>
    <property type="evidence" value="ECO:0007669"/>
    <property type="project" value="UniProtKB-KW"/>
</dbReference>
<dbReference type="FunFam" id="2.20.28.10:FF:000007">
    <property type="entry name" value="DNA helicase MCM8 isoform X1"/>
    <property type="match status" value="1"/>
</dbReference>
<evidence type="ECO:0000256" key="7">
    <source>
        <dbReference type="ARBA" id="ARBA00022806"/>
    </source>
</evidence>
<dbReference type="InterPro" id="IPR027417">
    <property type="entry name" value="P-loop_NTPase"/>
</dbReference>
<evidence type="ECO:0000256" key="13">
    <source>
        <dbReference type="ARBA" id="ARBA00042306"/>
    </source>
</evidence>
<evidence type="ECO:0000256" key="1">
    <source>
        <dbReference type="ARBA" id="ARBA00004123"/>
    </source>
</evidence>
<evidence type="ECO:0000256" key="8">
    <source>
        <dbReference type="ARBA" id="ARBA00022840"/>
    </source>
</evidence>
<dbReference type="Pfam" id="PF17855">
    <property type="entry name" value="MCM_lid"/>
    <property type="match status" value="1"/>
</dbReference>
<gene>
    <name evidence="18" type="ORF">HKW66_Vig0052860</name>
</gene>
<dbReference type="GO" id="GO:0000724">
    <property type="term" value="P:double-strand break repair via homologous recombination"/>
    <property type="evidence" value="ECO:0007669"/>
    <property type="project" value="UniProtKB-ARBA"/>
</dbReference>
<organism evidence="18 19">
    <name type="scientific">Phaseolus angularis</name>
    <name type="common">Azuki bean</name>
    <name type="synonym">Vigna angularis</name>
    <dbReference type="NCBI Taxonomy" id="3914"/>
    <lineage>
        <taxon>Eukaryota</taxon>
        <taxon>Viridiplantae</taxon>
        <taxon>Streptophyta</taxon>
        <taxon>Embryophyta</taxon>
        <taxon>Tracheophyta</taxon>
        <taxon>Spermatophyta</taxon>
        <taxon>Magnoliopsida</taxon>
        <taxon>eudicotyledons</taxon>
        <taxon>Gunneridae</taxon>
        <taxon>Pentapetalae</taxon>
        <taxon>rosids</taxon>
        <taxon>fabids</taxon>
        <taxon>Fabales</taxon>
        <taxon>Fabaceae</taxon>
        <taxon>Papilionoideae</taxon>
        <taxon>50 kb inversion clade</taxon>
        <taxon>NPAAA clade</taxon>
        <taxon>indigoferoid/millettioid clade</taxon>
        <taxon>Phaseoleae</taxon>
        <taxon>Vigna</taxon>
    </lineage>
</organism>
<dbReference type="GO" id="GO:0005524">
    <property type="term" value="F:ATP binding"/>
    <property type="evidence" value="ECO:0007669"/>
    <property type="project" value="UniProtKB-KW"/>
</dbReference>
<dbReference type="InterPro" id="IPR012340">
    <property type="entry name" value="NA-bd_OB-fold"/>
</dbReference>
<comment type="subcellular location">
    <subcellularLocation>
        <location evidence="1">Nucleus</location>
    </subcellularLocation>
</comment>